<dbReference type="AlphaFoldDB" id="A0AAV4QEE4"/>
<evidence type="ECO:0000313" key="3">
    <source>
        <dbReference type="Proteomes" id="UP001054945"/>
    </source>
</evidence>
<dbReference type="Proteomes" id="UP001054945">
    <property type="component" value="Unassembled WGS sequence"/>
</dbReference>
<dbReference type="EMBL" id="BPLR01006150">
    <property type="protein sequence ID" value="GIY07759.1"/>
    <property type="molecule type" value="Genomic_DNA"/>
</dbReference>
<organism evidence="2 3">
    <name type="scientific">Caerostris extrusa</name>
    <name type="common">Bark spider</name>
    <name type="synonym">Caerostris bankana</name>
    <dbReference type="NCBI Taxonomy" id="172846"/>
    <lineage>
        <taxon>Eukaryota</taxon>
        <taxon>Metazoa</taxon>
        <taxon>Ecdysozoa</taxon>
        <taxon>Arthropoda</taxon>
        <taxon>Chelicerata</taxon>
        <taxon>Arachnida</taxon>
        <taxon>Araneae</taxon>
        <taxon>Araneomorphae</taxon>
        <taxon>Entelegynae</taxon>
        <taxon>Araneoidea</taxon>
        <taxon>Araneidae</taxon>
        <taxon>Caerostris</taxon>
    </lineage>
</organism>
<gene>
    <name evidence="2" type="ORF">CEXT_455161</name>
</gene>
<accession>A0AAV4QEE4</accession>
<protein>
    <submittedName>
        <fullName evidence="2">Uncharacterized protein</fullName>
    </submittedName>
</protein>
<name>A0AAV4QEE4_CAEEX</name>
<feature type="region of interest" description="Disordered" evidence="1">
    <location>
        <begin position="1"/>
        <end position="20"/>
    </location>
</feature>
<proteinExistence type="predicted"/>
<keyword evidence="3" id="KW-1185">Reference proteome</keyword>
<comment type="caution">
    <text evidence="2">The sequence shown here is derived from an EMBL/GenBank/DDBJ whole genome shotgun (WGS) entry which is preliminary data.</text>
</comment>
<reference evidence="2 3" key="1">
    <citation type="submission" date="2021-06" db="EMBL/GenBank/DDBJ databases">
        <title>Caerostris extrusa draft genome.</title>
        <authorList>
            <person name="Kono N."/>
            <person name="Arakawa K."/>
        </authorList>
    </citation>
    <scope>NUCLEOTIDE SEQUENCE [LARGE SCALE GENOMIC DNA]</scope>
</reference>
<evidence type="ECO:0000313" key="2">
    <source>
        <dbReference type="EMBL" id="GIY07759.1"/>
    </source>
</evidence>
<evidence type="ECO:0000256" key="1">
    <source>
        <dbReference type="SAM" id="MobiDB-lite"/>
    </source>
</evidence>
<sequence length="132" mass="14523">MAGGQHPNQKSARPTTCWTDNDGAQPQALKSLSFTCRYFSNILGSKEKKRGYYTSVELFPGRHATLTQELDPLTTKCVSAITHPVKDVMAGGQHPNQKSARPTTCWTGNDGDQPQALKSLSFTCLYFSNILE</sequence>